<dbReference type="PANTHER" id="PTHR15422:SF45">
    <property type="entry name" value="CYTOCHROME B561 DOMAIN-CONTAINING PROTEIN"/>
    <property type="match status" value="1"/>
</dbReference>
<evidence type="ECO:0000313" key="14">
    <source>
        <dbReference type="EMBL" id="ORY47664.1"/>
    </source>
</evidence>
<keyword evidence="10 11" id="KW-0472">Membrane</keyword>
<dbReference type="GO" id="GO:0016020">
    <property type="term" value="C:membrane"/>
    <property type="evidence" value="ECO:0007669"/>
    <property type="project" value="UniProtKB-SubCell"/>
</dbReference>
<organism evidence="14 15">
    <name type="scientific">Rhizoclosmatium globosum</name>
    <dbReference type="NCBI Taxonomy" id="329046"/>
    <lineage>
        <taxon>Eukaryota</taxon>
        <taxon>Fungi</taxon>
        <taxon>Fungi incertae sedis</taxon>
        <taxon>Chytridiomycota</taxon>
        <taxon>Chytridiomycota incertae sedis</taxon>
        <taxon>Chytridiomycetes</taxon>
        <taxon>Chytridiales</taxon>
        <taxon>Chytriomycetaceae</taxon>
        <taxon>Rhizoclosmatium</taxon>
    </lineage>
</organism>
<dbReference type="GO" id="GO:0140575">
    <property type="term" value="F:transmembrane monodehydroascorbate reductase activity"/>
    <property type="evidence" value="ECO:0007669"/>
    <property type="project" value="InterPro"/>
</dbReference>
<keyword evidence="7" id="KW-0249">Electron transport</keyword>
<accession>A0A1Y2CLC9</accession>
<evidence type="ECO:0000256" key="2">
    <source>
        <dbReference type="ARBA" id="ARBA00004141"/>
    </source>
</evidence>
<keyword evidence="9" id="KW-0408">Iron</keyword>
<comment type="caution">
    <text evidence="14">The sequence shown here is derived from an EMBL/GenBank/DDBJ whole genome shotgun (WGS) entry which is preliminary data.</text>
</comment>
<feature type="domain" description="Cytochrome b561" evidence="13">
    <location>
        <begin position="1"/>
        <end position="207"/>
    </location>
</feature>
<dbReference type="GO" id="GO:0046872">
    <property type="term" value="F:metal ion binding"/>
    <property type="evidence" value="ECO:0007669"/>
    <property type="project" value="UniProtKB-KW"/>
</dbReference>
<keyword evidence="3" id="KW-0813">Transport</keyword>
<dbReference type="PROSITE" id="PS50939">
    <property type="entry name" value="CYTOCHROME_B561"/>
    <property type="match status" value="1"/>
</dbReference>
<reference evidence="14 15" key="1">
    <citation type="submission" date="2016-07" db="EMBL/GenBank/DDBJ databases">
        <title>Pervasive Adenine N6-methylation of Active Genes in Fungi.</title>
        <authorList>
            <consortium name="DOE Joint Genome Institute"/>
            <person name="Mondo S.J."/>
            <person name="Dannebaum R.O."/>
            <person name="Kuo R.C."/>
            <person name="Labutti K."/>
            <person name="Haridas S."/>
            <person name="Kuo A."/>
            <person name="Salamov A."/>
            <person name="Ahrendt S.R."/>
            <person name="Lipzen A."/>
            <person name="Sullivan W."/>
            <person name="Andreopoulos W.B."/>
            <person name="Clum A."/>
            <person name="Lindquist E."/>
            <person name="Daum C."/>
            <person name="Ramamoorthy G.K."/>
            <person name="Gryganskyi A."/>
            <person name="Culley D."/>
            <person name="Magnuson J.K."/>
            <person name="James T.Y."/>
            <person name="O'Malley M.A."/>
            <person name="Stajich J.E."/>
            <person name="Spatafora J.W."/>
            <person name="Visel A."/>
            <person name="Grigoriev I.V."/>
        </authorList>
    </citation>
    <scope>NUCLEOTIDE SEQUENCE [LARGE SCALE GENOMIC DNA]</scope>
    <source>
        <strain evidence="14 15">JEL800</strain>
    </source>
</reference>
<protein>
    <recommendedName>
        <fullName evidence="13">Cytochrome b561 domain-containing protein</fullName>
    </recommendedName>
</protein>
<name>A0A1Y2CLC9_9FUNG</name>
<evidence type="ECO:0000256" key="11">
    <source>
        <dbReference type="SAM" id="Phobius"/>
    </source>
</evidence>
<evidence type="ECO:0000256" key="9">
    <source>
        <dbReference type="ARBA" id="ARBA00023004"/>
    </source>
</evidence>
<evidence type="ECO:0000256" key="1">
    <source>
        <dbReference type="ARBA" id="ARBA00001970"/>
    </source>
</evidence>
<feature type="signal peptide" evidence="12">
    <location>
        <begin position="1"/>
        <end position="20"/>
    </location>
</feature>
<evidence type="ECO:0000313" key="15">
    <source>
        <dbReference type="Proteomes" id="UP000193642"/>
    </source>
</evidence>
<comment type="cofactor">
    <cofactor evidence="1">
        <name>heme b</name>
        <dbReference type="ChEBI" id="CHEBI:60344"/>
    </cofactor>
</comment>
<feature type="transmembrane region" description="Helical" evidence="11">
    <location>
        <begin position="107"/>
        <end position="132"/>
    </location>
</feature>
<dbReference type="Gene3D" id="1.20.120.1770">
    <property type="match status" value="1"/>
</dbReference>
<evidence type="ECO:0000256" key="4">
    <source>
        <dbReference type="ARBA" id="ARBA00022617"/>
    </source>
</evidence>
<evidence type="ECO:0000256" key="12">
    <source>
        <dbReference type="SAM" id="SignalP"/>
    </source>
</evidence>
<dbReference type="Proteomes" id="UP000193642">
    <property type="component" value="Unassembled WGS sequence"/>
</dbReference>
<dbReference type="Pfam" id="PF03188">
    <property type="entry name" value="Cytochrom_B561"/>
    <property type="match status" value="1"/>
</dbReference>
<dbReference type="InterPro" id="IPR006593">
    <property type="entry name" value="Cyt_b561/ferric_Rdtase_TM"/>
</dbReference>
<sequence length="224" mass="25034">MSFLLCPKTILIVSLGVAMAATAYPYTKEYVLYSLHPIAMCLFIWASISASIMLQRTDSQAKTAAERKRNVSNHAVLQIIACIAACVGFWAVNQNKTNKGKRHWESWHGVIGLLTFALTVAVSILGTAMRYFPVTTFGGIGASKKWTCFKRYTGLVLMGLTVYVTGTGLLEHSTIQRIPGWERYTIFVVVVLSSGFCFWNCAFEYVGKEFRRFVRSGPEYEQLA</sequence>
<feature type="transmembrane region" description="Helical" evidence="11">
    <location>
        <begin position="152"/>
        <end position="172"/>
    </location>
</feature>
<evidence type="ECO:0000256" key="3">
    <source>
        <dbReference type="ARBA" id="ARBA00022448"/>
    </source>
</evidence>
<evidence type="ECO:0000256" key="6">
    <source>
        <dbReference type="ARBA" id="ARBA00022723"/>
    </source>
</evidence>
<feature type="chain" id="PRO_5013118861" description="Cytochrome b561 domain-containing protein" evidence="12">
    <location>
        <begin position="21"/>
        <end position="224"/>
    </location>
</feature>
<dbReference type="SMART" id="SM00665">
    <property type="entry name" value="B561"/>
    <property type="match status" value="1"/>
</dbReference>
<dbReference type="PANTHER" id="PTHR15422">
    <property type="entry name" value="OS05G0565100 PROTEIN"/>
    <property type="match status" value="1"/>
</dbReference>
<dbReference type="EMBL" id="MCGO01000013">
    <property type="protein sequence ID" value="ORY47664.1"/>
    <property type="molecule type" value="Genomic_DNA"/>
</dbReference>
<keyword evidence="15" id="KW-1185">Reference proteome</keyword>
<dbReference type="AlphaFoldDB" id="A0A1Y2CLC9"/>
<keyword evidence="6" id="KW-0479">Metal-binding</keyword>
<evidence type="ECO:0000256" key="10">
    <source>
        <dbReference type="ARBA" id="ARBA00023136"/>
    </source>
</evidence>
<evidence type="ECO:0000256" key="7">
    <source>
        <dbReference type="ARBA" id="ARBA00022982"/>
    </source>
</evidence>
<feature type="transmembrane region" description="Helical" evidence="11">
    <location>
        <begin position="75"/>
        <end position="92"/>
    </location>
</feature>
<dbReference type="OrthoDB" id="2100704at2759"/>
<keyword evidence="5 11" id="KW-0812">Transmembrane</keyword>
<keyword evidence="12" id="KW-0732">Signal</keyword>
<evidence type="ECO:0000259" key="13">
    <source>
        <dbReference type="PROSITE" id="PS50939"/>
    </source>
</evidence>
<evidence type="ECO:0000256" key="8">
    <source>
        <dbReference type="ARBA" id="ARBA00022989"/>
    </source>
</evidence>
<gene>
    <name evidence="14" type="ORF">BCR33DRAFT_714759</name>
</gene>
<keyword evidence="8 11" id="KW-1133">Transmembrane helix</keyword>
<comment type="subcellular location">
    <subcellularLocation>
        <location evidence="2">Membrane</location>
        <topology evidence="2">Multi-pass membrane protein</topology>
    </subcellularLocation>
</comment>
<feature type="transmembrane region" description="Helical" evidence="11">
    <location>
        <begin position="184"/>
        <end position="206"/>
    </location>
</feature>
<evidence type="ECO:0000256" key="5">
    <source>
        <dbReference type="ARBA" id="ARBA00022692"/>
    </source>
</evidence>
<proteinExistence type="predicted"/>
<dbReference type="InterPro" id="IPR045150">
    <property type="entry name" value="CYB561D1/2"/>
</dbReference>
<feature type="transmembrane region" description="Helical" evidence="11">
    <location>
        <begin position="30"/>
        <end position="54"/>
    </location>
</feature>
<keyword evidence="4" id="KW-0349">Heme</keyword>